<dbReference type="PANTHER" id="PTHR11985">
    <property type="entry name" value="GLYCEROL-3-PHOSPHATE DEHYDROGENASE"/>
    <property type="match status" value="1"/>
</dbReference>
<dbReference type="AlphaFoldDB" id="A0A0U4EF46"/>
<reference evidence="9" key="1">
    <citation type="submission" date="2015-06" db="EMBL/GenBank/DDBJ databases">
        <authorList>
            <person name="Hoefler B.C."/>
            <person name="Straight P.D."/>
        </authorList>
    </citation>
    <scope>NUCLEOTIDE SEQUENCE [LARGE SCALE GENOMIC DNA]</scope>
    <source>
        <strain evidence="9">DSM 25325</strain>
    </source>
</reference>
<accession>A0A0U4EF46</accession>
<evidence type="ECO:0000256" key="4">
    <source>
        <dbReference type="ARBA" id="ARBA00022827"/>
    </source>
</evidence>
<dbReference type="STRING" id="445709.ABW99_20005"/>
<dbReference type="InterPro" id="IPR036188">
    <property type="entry name" value="FAD/NAD-bd_sf"/>
</dbReference>
<evidence type="ECO:0000313" key="9">
    <source>
        <dbReference type="Proteomes" id="UP000036700"/>
    </source>
</evidence>
<comment type="cofactor">
    <cofactor evidence="1">
        <name>FAD</name>
        <dbReference type="ChEBI" id="CHEBI:57692"/>
    </cofactor>
</comment>
<dbReference type="PROSITE" id="PS00978">
    <property type="entry name" value="FAD_G3PDH_2"/>
    <property type="match status" value="1"/>
</dbReference>
<evidence type="ECO:0000259" key="7">
    <source>
        <dbReference type="Pfam" id="PF01266"/>
    </source>
</evidence>
<dbReference type="PRINTS" id="PR01001">
    <property type="entry name" value="FADG3PDH"/>
</dbReference>
<proteinExistence type="inferred from homology"/>
<dbReference type="Gene3D" id="3.30.9.10">
    <property type="entry name" value="D-Amino Acid Oxidase, subunit A, domain 2"/>
    <property type="match status" value="1"/>
</dbReference>
<name>A0A0U4EF46_9BURK</name>
<gene>
    <name evidence="8" type="ORF">ABW99_20005</name>
</gene>
<dbReference type="PANTHER" id="PTHR11985:SF35">
    <property type="entry name" value="ANAEROBIC GLYCEROL-3-PHOSPHATE DEHYDROGENASE SUBUNIT A"/>
    <property type="match status" value="1"/>
</dbReference>
<dbReference type="Gene3D" id="3.50.50.60">
    <property type="entry name" value="FAD/NAD(P)-binding domain"/>
    <property type="match status" value="1"/>
</dbReference>
<dbReference type="GO" id="GO:0004368">
    <property type="term" value="F:glycerol-3-phosphate dehydrogenase (quinone) activity"/>
    <property type="evidence" value="ECO:0007669"/>
    <property type="project" value="InterPro"/>
</dbReference>
<keyword evidence="9" id="KW-1185">Reference proteome</keyword>
<dbReference type="Proteomes" id="UP000036700">
    <property type="component" value="Chromosome"/>
</dbReference>
<keyword evidence="5" id="KW-0560">Oxidoreductase</keyword>
<dbReference type="InterPro" id="IPR006076">
    <property type="entry name" value="FAD-dep_OxRdtase"/>
</dbReference>
<keyword evidence="3" id="KW-0285">Flavoprotein</keyword>
<evidence type="ECO:0000256" key="1">
    <source>
        <dbReference type="ARBA" id="ARBA00001974"/>
    </source>
</evidence>
<dbReference type="KEGG" id="ptx:ABW99_20005"/>
<dbReference type="GO" id="GO:0046168">
    <property type="term" value="P:glycerol-3-phosphate catabolic process"/>
    <property type="evidence" value="ECO:0007669"/>
    <property type="project" value="TreeGrafter"/>
</dbReference>
<evidence type="ECO:0000256" key="5">
    <source>
        <dbReference type="ARBA" id="ARBA00023002"/>
    </source>
</evidence>
<evidence type="ECO:0000313" key="8">
    <source>
        <dbReference type="EMBL" id="ALX34833.1"/>
    </source>
</evidence>
<dbReference type="OrthoDB" id="9766796at2"/>
<organism evidence="8 9">
    <name type="scientific">Pandoraea thiooxydans</name>
    <dbReference type="NCBI Taxonomy" id="445709"/>
    <lineage>
        <taxon>Bacteria</taxon>
        <taxon>Pseudomonadati</taxon>
        <taxon>Pseudomonadota</taxon>
        <taxon>Betaproteobacteria</taxon>
        <taxon>Burkholderiales</taxon>
        <taxon>Burkholderiaceae</taxon>
        <taxon>Pandoraea</taxon>
    </lineage>
</organism>
<dbReference type="InterPro" id="IPR000447">
    <property type="entry name" value="G3P_DH_FAD-dep"/>
</dbReference>
<feature type="domain" description="FAD dependent oxidoreductase" evidence="7">
    <location>
        <begin position="41"/>
        <end position="396"/>
    </location>
</feature>
<evidence type="ECO:0000256" key="3">
    <source>
        <dbReference type="ARBA" id="ARBA00022630"/>
    </source>
</evidence>
<dbReference type="Pfam" id="PF01266">
    <property type="entry name" value="DAO"/>
    <property type="match status" value="1"/>
</dbReference>
<feature type="region of interest" description="Disordered" evidence="6">
    <location>
        <begin position="1"/>
        <end position="21"/>
    </location>
</feature>
<protein>
    <recommendedName>
        <fullName evidence="7">FAD dependent oxidoreductase domain-containing protein</fullName>
    </recommendedName>
</protein>
<evidence type="ECO:0000256" key="2">
    <source>
        <dbReference type="ARBA" id="ARBA00007330"/>
    </source>
</evidence>
<evidence type="ECO:0000256" key="6">
    <source>
        <dbReference type="SAM" id="MobiDB-lite"/>
    </source>
</evidence>
<keyword evidence="4" id="KW-0274">FAD</keyword>
<dbReference type="EMBL" id="CP011568">
    <property type="protein sequence ID" value="ALX34833.1"/>
    <property type="molecule type" value="Genomic_DNA"/>
</dbReference>
<comment type="similarity">
    <text evidence="2">Belongs to the FAD-dependent glycerol-3-phosphate dehydrogenase family.</text>
</comment>
<dbReference type="SUPFAM" id="SSF51905">
    <property type="entry name" value="FAD/NAD(P)-binding domain"/>
    <property type="match status" value="1"/>
</dbReference>
<dbReference type="RefSeq" id="WP_052892779.1">
    <property type="nucleotide sequence ID" value="NZ_CP011568.3"/>
</dbReference>
<sequence length="429" mass="46691">MKLDVSPELPDAPAQPRGVPLPHEAARAAGLARLRIDRQWDVIVIGGGATGLGCAVDAASRGFSTVLVEARTIGSGTSSRSSKLVHGGVRYLAQGNIKLVREALHERATLLHIAPDICHALPFVIPCYRWFEQPFYWAGMKIYDALAGRRRLAPARWLSRRATLARVPSLKAEGLRGGVLYYDGQFDDLRLARALANTLHELGGVALEHMSVTAVPLRPDGRAQGIEVRAEDTGERYTLSGKCVINATGVWVDTIRRLADPSAEALVSPSQGTHLLLDASFWPGGHALLIPNTADGRVLFVLPWNGKTLIGTTDVPREDTPFEPQPRDEEIDFLLQTAGQYLSRRPGRGDILGHFTGLRPLVRAGASSTAELSREHLIRVERDGMITVTGGKWTTYRRMAQDTLDTAIRIGQLPPAPCRTERLKLAGAS</sequence>